<accession>A0A6G1KLS9</accession>
<keyword evidence="3" id="KW-1185">Reference proteome</keyword>
<feature type="compositionally biased region" description="Polar residues" evidence="1">
    <location>
        <begin position="269"/>
        <end position="282"/>
    </location>
</feature>
<dbReference type="AlphaFoldDB" id="A0A6G1KLS9"/>
<dbReference type="EMBL" id="MU005765">
    <property type="protein sequence ID" value="KAF2713794.1"/>
    <property type="molecule type" value="Genomic_DNA"/>
</dbReference>
<protein>
    <submittedName>
        <fullName evidence="2">Uncharacterized protein</fullName>
    </submittedName>
</protein>
<organism evidence="2 3">
    <name type="scientific">Pleomassaria siparia CBS 279.74</name>
    <dbReference type="NCBI Taxonomy" id="1314801"/>
    <lineage>
        <taxon>Eukaryota</taxon>
        <taxon>Fungi</taxon>
        <taxon>Dikarya</taxon>
        <taxon>Ascomycota</taxon>
        <taxon>Pezizomycotina</taxon>
        <taxon>Dothideomycetes</taxon>
        <taxon>Pleosporomycetidae</taxon>
        <taxon>Pleosporales</taxon>
        <taxon>Pleomassariaceae</taxon>
        <taxon>Pleomassaria</taxon>
    </lineage>
</organism>
<feature type="compositionally biased region" description="Basic and acidic residues" evidence="1">
    <location>
        <begin position="38"/>
        <end position="47"/>
    </location>
</feature>
<sequence>MLSFFTHGLGKTSNSSPKRKYALIRSKKVVRSRNPRTKGAEHVRYGRPEAYQLVGTRDVDDDHDEGRGSREGGRGASAVCVYRRVDDGVEPEETTVQERWTMRHEYDPRSKQGYRGLKGKVDGAGGRENDDDAEASGDERTKLIKNNKVKVKVESKAPRRKTEISRREHRTRHRNELGQSPYSHAQKTTSKPSPTLPHQSAVSSVSNSAFASRTSRQGPIRHVAYEQVSEPEEISSPRTSDSMSWVPPPPRSRPVDTATQPRPPDHTTPFEQPTMSSEQSITFVFGATK</sequence>
<feature type="region of interest" description="Disordered" evidence="1">
    <location>
        <begin position="92"/>
        <end position="289"/>
    </location>
</feature>
<feature type="compositionally biased region" description="Basic and acidic residues" evidence="1">
    <location>
        <begin position="100"/>
        <end position="110"/>
    </location>
</feature>
<feature type="compositionally biased region" description="Polar residues" evidence="1">
    <location>
        <begin position="177"/>
        <end position="198"/>
    </location>
</feature>
<evidence type="ECO:0000256" key="1">
    <source>
        <dbReference type="SAM" id="MobiDB-lite"/>
    </source>
</evidence>
<evidence type="ECO:0000313" key="2">
    <source>
        <dbReference type="EMBL" id="KAF2713794.1"/>
    </source>
</evidence>
<feature type="region of interest" description="Disordered" evidence="1">
    <location>
        <begin position="28"/>
        <end position="76"/>
    </location>
</feature>
<feature type="compositionally biased region" description="Low complexity" evidence="1">
    <location>
        <begin position="200"/>
        <end position="212"/>
    </location>
</feature>
<name>A0A6G1KLS9_9PLEO</name>
<reference evidence="2" key="1">
    <citation type="journal article" date="2020" name="Stud. Mycol.">
        <title>101 Dothideomycetes genomes: a test case for predicting lifestyles and emergence of pathogens.</title>
        <authorList>
            <person name="Haridas S."/>
            <person name="Albert R."/>
            <person name="Binder M."/>
            <person name="Bloem J."/>
            <person name="Labutti K."/>
            <person name="Salamov A."/>
            <person name="Andreopoulos B."/>
            <person name="Baker S."/>
            <person name="Barry K."/>
            <person name="Bills G."/>
            <person name="Bluhm B."/>
            <person name="Cannon C."/>
            <person name="Castanera R."/>
            <person name="Culley D."/>
            <person name="Daum C."/>
            <person name="Ezra D."/>
            <person name="Gonzalez J."/>
            <person name="Henrissat B."/>
            <person name="Kuo A."/>
            <person name="Liang C."/>
            <person name="Lipzen A."/>
            <person name="Lutzoni F."/>
            <person name="Magnuson J."/>
            <person name="Mondo S."/>
            <person name="Nolan M."/>
            <person name="Ohm R."/>
            <person name="Pangilinan J."/>
            <person name="Park H.-J."/>
            <person name="Ramirez L."/>
            <person name="Alfaro M."/>
            <person name="Sun H."/>
            <person name="Tritt A."/>
            <person name="Yoshinaga Y."/>
            <person name="Zwiers L.-H."/>
            <person name="Turgeon B."/>
            <person name="Goodwin S."/>
            <person name="Spatafora J."/>
            <person name="Crous P."/>
            <person name="Grigoriev I."/>
        </authorList>
    </citation>
    <scope>NUCLEOTIDE SEQUENCE</scope>
    <source>
        <strain evidence="2">CBS 279.74</strain>
    </source>
</reference>
<feature type="compositionally biased region" description="Basic and acidic residues" evidence="1">
    <location>
        <begin position="119"/>
        <end position="128"/>
    </location>
</feature>
<feature type="compositionally biased region" description="Basic and acidic residues" evidence="1">
    <location>
        <begin position="57"/>
        <end position="73"/>
    </location>
</feature>
<proteinExistence type="predicted"/>
<evidence type="ECO:0000313" key="3">
    <source>
        <dbReference type="Proteomes" id="UP000799428"/>
    </source>
</evidence>
<dbReference type="Proteomes" id="UP000799428">
    <property type="component" value="Unassembled WGS sequence"/>
</dbReference>
<gene>
    <name evidence="2" type="ORF">K504DRAFT_462281</name>
</gene>
<dbReference type="OrthoDB" id="10671183at2759"/>
<feature type="compositionally biased region" description="Basic and acidic residues" evidence="1">
    <location>
        <begin position="151"/>
        <end position="166"/>
    </location>
</feature>